<dbReference type="SUPFAM" id="SSF46689">
    <property type="entry name" value="Homeodomain-like"/>
    <property type="match status" value="1"/>
</dbReference>
<evidence type="ECO:0000313" key="3">
    <source>
        <dbReference type="EMBL" id="CCA19229.1"/>
    </source>
</evidence>
<reference evidence="3" key="1">
    <citation type="journal article" date="2011" name="PLoS Biol.">
        <title>Gene gain and loss during evolution of obligate parasitism in the white rust pathogen of Arabidopsis thaliana.</title>
        <authorList>
            <person name="Kemen E."/>
            <person name="Gardiner A."/>
            <person name="Schultz-Larsen T."/>
            <person name="Kemen A.C."/>
            <person name="Balmuth A.L."/>
            <person name="Robert-Seilaniantz A."/>
            <person name="Bailey K."/>
            <person name="Holub E."/>
            <person name="Studholme D.J."/>
            <person name="Maclean D."/>
            <person name="Jones J.D."/>
        </authorList>
    </citation>
    <scope>NUCLEOTIDE SEQUENCE</scope>
</reference>
<accession>F0WDF7</accession>
<organism evidence="3">
    <name type="scientific">Albugo laibachii Nc14</name>
    <dbReference type="NCBI Taxonomy" id="890382"/>
    <lineage>
        <taxon>Eukaryota</taxon>
        <taxon>Sar</taxon>
        <taxon>Stramenopiles</taxon>
        <taxon>Oomycota</taxon>
        <taxon>Peronosporomycetes</taxon>
        <taxon>Albuginales</taxon>
        <taxon>Albuginaceae</taxon>
        <taxon>Albugo</taxon>
    </lineage>
</organism>
<dbReference type="InterPro" id="IPR009057">
    <property type="entry name" value="Homeodomain-like_sf"/>
</dbReference>
<dbReference type="InterPro" id="IPR006600">
    <property type="entry name" value="HTH_CenpB_DNA-bd_dom"/>
</dbReference>
<name>F0WDF7_9STRA</name>
<reference evidence="3" key="2">
    <citation type="submission" date="2011-02" db="EMBL/GenBank/DDBJ databases">
        <authorList>
            <person name="MacLean D."/>
        </authorList>
    </citation>
    <scope>NUCLEOTIDE SEQUENCE</scope>
</reference>
<dbReference type="HOGENOM" id="CLU_031434_2_3_1"/>
<feature type="domain" description="HTH CENPB-type" evidence="2">
    <location>
        <begin position="46"/>
        <end position="103"/>
    </location>
</feature>
<dbReference type="GO" id="GO:0003677">
    <property type="term" value="F:DNA binding"/>
    <property type="evidence" value="ECO:0007669"/>
    <property type="project" value="UniProtKB-KW"/>
</dbReference>
<protein>
    <submittedName>
        <fullName evidence="3">Uncharacterized protein AlNc14C66G4677</fullName>
    </submittedName>
</protein>
<gene>
    <name evidence="3" type="primary">AlNc14C66G4677</name>
    <name evidence="3" type="ORF">ALNC14_053720</name>
</gene>
<sequence length="103" mass="11648">MSAFYSDLPGRKFDSRRKLIYKWWKEAAAIQFFCQTPRLAQKKKQRDLGTSTILSASCEQQLVVWVNDLGAEGIPISSTMLQLQALEIGEKNGIGNFHATPSW</sequence>
<dbReference type="PROSITE" id="PS51253">
    <property type="entry name" value="HTH_CENPB"/>
    <property type="match status" value="1"/>
</dbReference>
<evidence type="ECO:0000256" key="1">
    <source>
        <dbReference type="ARBA" id="ARBA00023125"/>
    </source>
</evidence>
<proteinExistence type="predicted"/>
<dbReference type="Gene3D" id="1.10.10.60">
    <property type="entry name" value="Homeodomain-like"/>
    <property type="match status" value="1"/>
</dbReference>
<keyword evidence="1" id="KW-0238">DNA-binding</keyword>
<dbReference type="EMBL" id="FR824111">
    <property type="protein sequence ID" value="CCA19229.1"/>
    <property type="molecule type" value="Genomic_DNA"/>
</dbReference>
<dbReference type="AlphaFoldDB" id="F0WDF7"/>
<dbReference type="Pfam" id="PF03221">
    <property type="entry name" value="HTH_Tnp_Tc5"/>
    <property type="match status" value="1"/>
</dbReference>
<evidence type="ECO:0000259" key="2">
    <source>
        <dbReference type="PROSITE" id="PS51253"/>
    </source>
</evidence>